<sequence length="140" mass="15586">QHRESARTIDDLVANVGKAFKDYPLERLDHTFMTLQSCLLETIRVAGDNTYKIPHLGKQRQARLGILPRNLICPTEDYLDGTAKLSAIDAVAYERAVETELDELRMADELSTYLESMALDSDVTAALEAAGLEAIDMNDE</sequence>
<reference evidence="1 2" key="1">
    <citation type="submission" date="2018-08" db="EMBL/GenBank/DDBJ databases">
        <title>Aphanomyces genome sequencing and annotation.</title>
        <authorList>
            <person name="Minardi D."/>
            <person name="Oidtmann B."/>
            <person name="Van Der Giezen M."/>
            <person name="Studholme D.J."/>
        </authorList>
    </citation>
    <scope>NUCLEOTIDE SEQUENCE [LARGE SCALE GENOMIC DNA]</scope>
    <source>
        <strain evidence="1 2">Da</strain>
    </source>
</reference>
<organism evidence="1 2">
    <name type="scientific">Aphanomyces astaci</name>
    <name type="common">Crayfish plague agent</name>
    <dbReference type="NCBI Taxonomy" id="112090"/>
    <lineage>
        <taxon>Eukaryota</taxon>
        <taxon>Sar</taxon>
        <taxon>Stramenopiles</taxon>
        <taxon>Oomycota</taxon>
        <taxon>Saprolegniomycetes</taxon>
        <taxon>Saprolegniales</taxon>
        <taxon>Verrucalvaceae</taxon>
        <taxon>Aphanomyces</taxon>
    </lineage>
</organism>
<feature type="non-terminal residue" evidence="1">
    <location>
        <position position="1"/>
    </location>
</feature>
<evidence type="ECO:0000313" key="1">
    <source>
        <dbReference type="EMBL" id="RHZ30166.1"/>
    </source>
</evidence>
<name>A0A3R7AMN2_APHAT</name>
<comment type="caution">
    <text evidence="1">The sequence shown here is derived from an EMBL/GenBank/DDBJ whole genome shotgun (WGS) entry which is preliminary data.</text>
</comment>
<accession>A0A3R7AMN2</accession>
<dbReference type="PANTHER" id="PTHR47169">
    <property type="entry name" value="OS01G0541250 PROTEIN"/>
    <property type="match status" value="1"/>
</dbReference>
<protein>
    <submittedName>
        <fullName evidence="1">Uncharacterized protein</fullName>
    </submittedName>
</protein>
<dbReference type="PANTHER" id="PTHR47169:SF2">
    <property type="entry name" value="OS01G0541250 PROTEIN"/>
    <property type="match status" value="1"/>
</dbReference>
<dbReference type="EMBL" id="QUTH01001547">
    <property type="protein sequence ID" value="RHZ30166.1"/>
    <property type="molecule type" value="Genomic_DNA"/>
</dbReference>
<dbReference type="Proteomes" id="UP000285430">
    <property type="component" value="Unassembled WGS sequence"/>
</dbReference>
<evidence type="ECO:0000313" key="2">
    <source>
        <dbReference type="Proteomes" id="UP000285430"/>
    </source>
</evidence>
<gene>
    <name evidence="1" type="ORF">DYB37_012800</name>
</gene>
<dbReference type="VEuPathDB" id="FungiDB:H257_11068"/>
<dbReference type="AlphaFoldDB" id="A0A3R7AMN2"/>
<proteinExistence type="predicted"/>